<gene>
    <name evidence="3" type="ORF">SAMN04489720_2135</name>
</gene>
<dbReference type="STRING" id="399736.SAMN04489720_2135"/>
<name>A0A1G8EPF3_9MICO</name>
<evidence type="ECO:0000256" key="1">
    <source>
        <dbReference type="SAM" id="Phobius"/>
    </source>
</evidence>
<feature type="transmembrane region" description="Helical" evidence="1">
    <location>
        <begin position="12"/>
        <end position="32"/>
    </location>
</feature>
<proteinExistence type="predicted"/>
<dbReference type="Proteomes" id="UP000198822">
    <property type="component" value="Chromosome I"/>
</dbReference>
<protein>
    <submittedName>
        <fullName evidence="3">VanZ like family protein</fullName>
    </submittedName>
</protein>
<dbReference type="InterPro" id="IPR006976">
    <property type="entry name" value="VanZ-like"/>
</dbReference>
<accession>A0A1G8EPF3</accession>
<keyword evidence="1" id="KW-1133">Transmembrane helix</keyword>
<dbReference type="EMBL" id="LT629695">
    <property type="protein sequence ID" value="SDH71748.1"/>
    <property type="molecule type" value="Genomic_DNA"/>
</dbReference>
<feature type="transmembrane region" description="Helical" evidence="1">
    <location>
        <begin position="39"/>
        <end position="58"/>
    </location>
</feature>
<evidence type="ECO:0000313" key="4">
    <source>
        <dbReference type="Proteomes" id="UP000198822"/>
    </source>
</evidence>
<keyword evidence="1" id="KW-0812">Transmembrane</keyword>
<keyword evidence="1" id="KW-0472">Membrane</keyword>
<feature type="transmembrane region" description="Helical" evidence="1">
    <location>
        <begin position="100"/>
        <end position="120"/>
    </location>
</feature>
<dbReference type="Pfam" id="PF04892">
    <property type="entry name" value="VanZ"/>
    <property type="match status" value="1"/>
</dbReference>
<feature type="transmembrane region" description="Helical" evidence="1">
    <location>
        <begin position="78"/>
        <end position="95"/>
    </location>
</feature>
<reference evidence="4" key="1">
    <citation type="submission" date="2016-10" db="EMBL/GenBank/DDBJ databases">
        <authorList>
            <person name="Varghese N."/>
            <person name="Submissions S."/>
        </authorList>
    </citation>
    <scope>NUCLEOTIDE SEQUENCE [LARGE SCALE GENOMIC DNA]</scope>
    <source>
        <strain evidence="4">DSM 22002</strain>
    </source>
</reference>
<organism evidence="3 4">
    <name type="scientific">Agrococcus jejuensis</name>
    <dbReference type="NCBI Taxonomy" id="399736"/>
    <lineage>
        <taxon>Bacteria</taxon>
        <taxon>Bacillati</taxon>
        <taxon>Actinomycetota</taxon>
        <taxon>Actinomycetes</taxon>
        <taxon>Micrococcales</taxon>
        <taxon>Microbacteriaceae</taxon>
        <taxon>Agrococcus</taxon>
    </lineage>
</organism>
<dbReference type="RefSeq" id="WP_092504872.1">
    <property type="nucleotide sequence ID" value="NZ_LT629695.1"/>
</dbReference>
<sequence>MLSTVLAAYPWLAPSLLAAVVVVGPFVAWALAGWRRAATALAVAAIVVVGLLTLWPSGIAALDGCELSWSPNLLAPEPLANVVLLVPVGLLLAVATRQPILAALLGAVLAAGIELTQAIVPAVGRSCTLDDWVANAIGSVLGAALGAIGVALADWRRRERAHEHRHAGR</sequence>
<feature type="transmembrane region" description="Helical" evidence="1">
    <location>
        <begin position="132"/>
        <end position="155"/>
    </location>
</feature>
<dbReference type="AlphaFoldDB" id="A0A1G8EPF3"/>
<evidence type="ECO:0000313" key="3">
    <source>
        <dbReference type="EMBL" id="SDH71748.1"/>
    </source>
</evidence>
<keyword evidence="4" id="KW-1185">Reference proteome</keyword>
<feature type="domain" description="VanZ-like" evidence="2">
    <location>
        <begin position="76"/>
        <end position="145"/>
    </location>
</feature>
<evidence type="ECO:0000259" key="2">
    <source>
        <dbReference type="Pfam" id="PF04892"/>
    </source>
</evidence>